<keyword evidence="3" id="KW-0804">Transcription</keyword>
<evidence type="ECO:0000256" key="2">
    <source>
        <dbReference type="ARBA" id="ARBA00023125"/>
    </source>
</evidence>
<gene>
    <name evidence="5" type="ORF">Col01nite_21390</name>
</gene>
<comment type="caution">
    <text evidence="5">The sequence shown here is derived from an EMBL/GenBank/DDBJ whole genome shotgun (WGS) entry which is preliminary data.</text>
</comment>
<dbReference type="SMART" id="SM00354">
    <property type="entry name" value="HTH_LACI"/>
    <property type="match status" value="1"/>
</dbReference>
<dbReference type="SUPFAM" id="SSF53822">
    <property type="entry name" value="Periplasmic binding protein-like I"/>
    <property type="match status" value="1"/>
</dbReference>
<dbReference type="Proteomes" id="UP000618382">
    <property type="component" value="Unassembled WGS sequence"/>
</dbReference>
<evidence type="ECO:0000256" key="1">
    <source>
        <dbReference type="ARBA" id="ARBA00023015"/>
    </source>
</evidence>
<evidence type="ECO:0000259" key="4">
    <source>
        <dbReference type="PROSITE" id="PS50932"/>
    </source>
</evidence>
<organism evidence="5 6">
    <name type="scientific">Cellulomonas oligotrophica</name>
    <dbReference type="NCBI Taxonomy" id="931536"/>
    <lineage>
        <taxon>Bacteria</taxon>
        <taxon>Bacillati</taxon>
        <taxon>Actinomycetota</taxon>
        <taxon>Actinomycetes</taxon>
        <taxon>Micrococcales</taxon>
        <taxon>Cellulomonadaceae</taxon>
        <taxon>Cellulomonas</taxon>
    </lineage>
</organism>
<sequence>MGRVTLQTVADRVGVSRMTVSNAFSRPDQLSAALREQVLAAAAELGYVGPDPAARALARRSVGAVGVVLTDSLGEAFLDPVASAFFGALAEELAPTGLAVTLIPATPVGGHVPARDLAVDAAVLYACAGDSQAVEWLSRRRLPLVFVDQEPRPGSAGVLLDERSGGRLAVEHLLALGHRDVVVLTMNSERAAPGWAADPRTAGSNDVARHRTAGAVEALESAGLPARVYEVVDNRDHLTLPGVREILADPHRPTAVVCFSDLMAATLVRAAQDAGLDVPRDLSVVGFDDTVLAQTLRPALTTLRQDFATKGRLAAQALTAAIARSRTDTAPDEPALAPPTTVTVPVELVVRESTAPPRR</sequence>
<keyword evidence="6" id="KW-1185">Reference proteome</keyword>
<dbReference type="InterPro" id="IPR046335">
    <property type="entry name" value="LacI/GalR-like_sensor"/>
</dbReference>
<accession>A0ABQ4DB88</accession>
<keyword evidence="2" id="KW-0238">DNA-binding</keyword>
<feature type="domain" description="HTH lacI-type" evidence="4">
    <location>
        <begin position="4"/>
        <end position="59"/>
    </location>
</feature>
<dbReference type="PANTHER" id="PTHR30146">
    <property type="entry name" value="LACI-RELATED TRANSCRIPTIONAL REPRESSOR"/>
    <property type="match status" value="1"/>
</dbReference>
<dbReference type="Gene3D" id="3.40.50.2300">
    <property type="match status" value="2"/>
</dbReference>
<dbReference type="SUPFAM" id="SSF47413">
    <property type="entry name" value="lambda repressor-like DNA-binding domains"/>
    <property type="match status" value="1"/>
</dbReference>
<evidence type="ECO:0000256" key="3">
    <source>
        <dbReference type="ARBA" id="ARBA00023163"/>
    </source>
</evidence>
<dbReference type="InterPro" id="IPR010982">
    <property type="entry name" value="Lambda_DNA-bd_dom_sf"/>
</dbReference>
<dbReference type="PROSITE" id="PS50932">
    <property type="entry name" value="HTH_LACI_2"/>
    <property type="match status" value="1"/>
</dbReference>
<keyword evidence="1" id="KW-0805">Transcription regulation</keyword>
<evidence type="ECO:0000313" key="5">
    <source>
        <dbReference type="EMBL" id="GIG32980.1"/>
    </source>
</evidence>
<dbReference type="Pfam" id="PF13377">
    <property type="entry name" value="Peripla_BP_3"/>
    <property type="match status" value="1"/>
</dbReference>
<evidence type="ECO:0000313" key="6">
    <source>
        <dbReference type="Proteomes" id="UP000618382"/>
    </source>
</evidence>
<dbReference type="Gene3D" id="1.10.260.40">
    <property type="entry name" value="lambda repressor-like DNA-binding domains"/>
    <property type="match status" value="1"/>
</dbReference>
<dbReference type="PANTHER" id="PTHR30146:SF138">
    <property type="entry name" value="TRANSCRIPTIONAL REGULATORY PROTEIN"/>
    <property type="match status" value="1"/>
</dbReference>
<name>A0ABQ4DB88_9CELL</name>
<dbReference type="Pfam" id="PF00356">
    <property type="entry name" value="LacI"/>
    <property type="match status" value="1"/>
</dbReference>
<proteinExistence type="predicted"/>
<dbReference type="EMBL" id="BONN01000005">
    <property type="protein sequence ID" value="GIG32980.1"/>
    <property type="molecule type" value="Genomic_DNA"/>
</dbReference>
<dbReference type="CDD" id="cd01392">
    <property type="entry name" value="HTH_LacI"/>
    <property type="match status" value="1"/>
</dbReference>
<dbReference type="CDD" id="cd06279">
    <property type="entry name" value="PBP1_LacI-like"/>
    <property type="match status" value="1"/>
</dbReference>
<protein>
    <submittedName>
        <fullName evidence="5">Transcriptional regulator</fullName>
    </submittedName>
</protein>
<dbReference type="InterPro" id="IPR000843">
    <property type="entry name" value="HTH_LacI"/>
</dbReference>
<reference evidence="5 6" key="1">
    <citation type="submission" date="2021-01" db="EMBL/GenBank/DDBJ databases">
        <title>Whole genome shotgun sequence of Cellulomonas oligotrophica NBRC 109435.</title>
        <authorList>
            <person name="Komaki H."/>
            <person name="Tamura T."/>
        </authorList>
    </citation>
    <scope>NUCLEOTIDE SEQUENCE [LARGE SCALE GENOMIC DNA]</scope>
    <source>
        <strain evidence="5 6">NBRC 109435</strain>
    </source>
</reference>
<dbReference type="InterPro" id="IPR028082">
    <property type="entry name" value="Peripla_BP_I"/>
</dbReference>